<dbReference type="VEuPathDB" id="FungiDB:MAPG_10166"/>
<reference evidence="1" key="1">
    <citation type="submission" date="2010-05" db="EMBL/GenBank/DDBJ databases">
        <title>The Genome Sequence of Magnaporthe poae strain ATCC 64411.</title>
        <authorList>
            <consortium name="The Broad Institute Genome Sequencing Platform"/>
            <consortium name="Broad Institute Genome Sequencing Center for Infectious Disease"/>
            <person name="Ma L.-J."/>
            <person name="Dead R."/>
            <person name="Young S."/>
            <person name="Zeng Q."/>
            <person name="Koehrsen M."/>
            <person name="Alvarado L."/>
            <person name="Berlin A."/>
            <person name="Chapman S.B."/>
            <person name="Chen Z."/>
            <person name="Freedman E."/>
            <person name="Gellesch M."/>
            <person name="Goldberg J."/>
            <person name="Griggs A."/>
            <person name="Gujja S."/>
            <person name="Heilman E.R."/>
            <person name="Heiman D."/>
            <person name="Hepburn T."/>
            <person name="Howarth C."/>
            <person name="Jen D."/>
            <person name="Larson L."/>
            <person name="Mehta T."/>
            <person name="Neiman D."/>
            <person name="Pearson M."/>
            <person name="Roberts A."/>
            <person name="Saif S."/>
            <person name="Shea T."/>
            <person name="Shenoy N."/>
            <person name="Sisk P."/>
            <person name="Stolte C."/>
            <person name="Sykes S."/>
            <person name="Walk T."/>
            <person name="White J."/>
            <person name="Yandava C."/>
            <person name="Haas B."/>
            <person name="Nusbaum C."/>
            <person name="Birren B."/>
        </authorList>
    </citation>
    <scope>NUCLEOTIDE SEQUENCE</scope>
    <source>
        <strain evidence="1">ATCC 64411</strain>
    </source>
</reference>
<evidence type="ECO:0000313" key="1">
    <source>
        <dbReference type="EMBL" id="KLU91648.1"/>
    </source>
</evidence>
<name>A0A0C4EBV7_MAGP6</name>
<reference evidence="2" key="5">
    <citation type="submission" date="2015-06" db="UniProtKB">
        <authorList>
            <consortium name="EnsemblFungi"/>
        </authorList>
    </citation>
    <scope>IDENTIFICATION</scope>
    <source>
        <strain evidence="2">ATCC 64411</strain>
    </source>
</reference>
<dbReference type="EnsemblFungi" id="MAPG_10166T0">
    <property type="protein sequence ID" value="MAPG_10166T0"/>
    <property type="gene ID" value="MAPG_10166"/>
</dbReference>
<evidence type="ECO:0000313" key="3">
    <source>
        <dbReference type="Proteomes" id="UP000011715"/>
    </source>
</evidence>
<reference evidence="2" key="4">
    <citation type="journal article" date="2015" name="G3 (Bethesda)">
        <title>Genome sequences of three phytopathogenic species of the Magnaporthaceae family of fungi.</title>
        <authorList>
            <person name="Okagaki L.H."/>
            <person name="Nunes C.C."/>
            <person name="Sailsbery J."/>
            <person name="Clay B."/>
            <person name="Brown D."/>
            <person name="John T."/>
            <person name="Oh Y."/>
            <person name="Young N."/>
            <person name="Fitzgerald M."/>
            <person name="Haas B.J."/>
            <person name="Zeng Q."/>
            <person name="Young S."/>
            <person name="Adiconis X."/>
            <person name="Fan L."/>
            <person name="Levin J.Z."/>
            <person name="Mitchell T.K."/>
            <person name="Okubara P.A."/>
            <person name="Farman M.L."/>
            <person name="Kohn L.M."/>
            <person name="Birren B."/>
            <person name="Ma L.-J."/>
            <person name="Dean R.A."/>
        </authorList>
    </citation>
    <scope>NUCLEOTIDE SEQUENCE</scope>
    <source>
        <strain evidence="2">ATCC 64411 / 73-15</strain>
    </source>
</reference>
<evidence type="ECO:0000313" key="2">
    <source>
        <dbReference type="EnsemblFungi" id="MAPG_10166T0"/>
    </source>
</evidence>
<dbReference type="Proteomes" id="UP000011715">
    <property type="component" value="Unassembled WGS sequence"/>
</dbReference>
<reference evidence="1" key="3">
    <citation type="submission" date="2011-03" db="EMBL/GenBank/DDBJ databases">
        <title>Annotation of Magnaporthe poae ATCC 64411.</title>
        <authorList>
            <person name="Ma L.-J."/>
            <person name="Dead R."/>
            <person name="Young S.K."/>
            <person name="Zeng Q."/>
            <person name="Gargeya S."/>
            <person name="Fitzgerald M."/>
            <person name="Haas B."/>
            <person name="Abouelleil A."/>
            <person name="Alvarado L."/>
            <person name="Arachchi H.M."/>
            <person name="Berlin A."/>
            <person name="Brown A."/>
            <person name="Chapman S.B."/>
            <person name="Chen Z."/>
            <person name="Dunbar C."/>
            <person name="Freedman E."/>
            <person name="Gearin G."/>
            <person name="Gellesch M."/>
            <person name="Goldberg J."/>
            <person name="Griggs A."/>
            <person name="Gujja S."/>
            <person name="Heiman D."/>
            <person name="Howarth C."/>
            <person name="Larson L."/>
            <person name="Lui A."/>
            <person name="MacDonald P.J.P."/>
            <person name="Mehta T."/>
            <person name="Montmayeur A."/>
            <person name="Murphy C."/>
            <person name="Neiman D."/>
            <person name="Pearson M."/>
            <person name="Priest M."/>
            <person name="Roberts A."/>
            <person name="Saif S."/>
            <person name="Shea T."/>
            <person name="Shenoy N."/>
            <person name="Sisk P."/>
            <person name="Stolte C."/>
            <person name="Sykes S."/>
            <person name="Yandava C."/>
            <person name="Wortman J."/>
            <person name="Nusbaum C."/>
            <person name="Birren B."/>
        </authorList>
    </citation>
    <scope>NUCLEOTIDE SEQUENCE</scope>
    <source>
        <strain evidence="1">ATCC 64411</strain>
    </source>
</reference>
<dbReference type="EMBL" id="ADBL01002616">
    <property type="status" value="NOT_ANNOTATED_CDS"/>
    <property type="molecule type" value="Genomic_DNA"/>
</dbReference>
<organism evidence="2 3">
    <name type="scientific">Magnaporthiopsis poae (strain ATCC 64411 / 73-15)</name>
    <name type="common">Kentucky bluegrass fungus</name>
    <name type="synonym">Magnaporthe poae</name>
    <dbReference type="NCBI Taxonomy" id="644358"/>
    <lineage>
        <taxon>Eukaryota</taxon>
        <taxon>Fungi</taxon>
        <taxon>Dikarya</taxon>
        <taxon>Ascomycota</taxon>
        <taxon>Pezizomycotina</taxon>
        <taxon>Sordariomycetes</taxon>
        <taxon>Sordariomycetidae</taxon>
        <taxon>Magnaporthales</taxon>
        <taxon>Magnaporthaceae</taxon>
        <taxon>Magnaporthiopsis</taxon>
    </lineage>
</organism>
<keyword evidence="3" id="KW-1185">Reference proteome</keyword>
<proteinExistence type="predicted"/>
<reference evidence="3" key="2">
    <citation type="submission" date="2010-05" db="EMBL/GenBank/DDBJ databases">
        <title>The genome sequence of Magnaporthe poae strain ATCC 64411.</title>
        <authorList>
            <person name="Ma L.-J."/>
            <person name="Dead R."/>
            <person name="Young S."/>
            <person name="Zeng Q."/>
            <person name="Koehrsen M."/>
            <person name="Alvarado L."/>
            <person name="Berlin A."/>
            <person name="Chapman S.B."/>
            <person name="Chen Z."/>
            <person name="Freedman E."/>
            <person name="Gellesch M."/>
            <person name="Goldberg J."/>
            <person name="Griggs A."/>
            <person name="Gujja S."/>
            <person name="Heilman E.R."/>
            <person name="Heiman D."/>
            <person name="Hepburn T."/>
            <person name="Howarth C."/>
            <person name="Jen D."/>
            <person name="Larson L."/>
            <person name="Mehta T."/>
            <person name="Neiman D."/>
            <person name="Pearson M."/>
            <person name="Roberts A."/>
            <person name="Saif S."/>
            <person name="Shea T."/>
            <person name="Shenoy N."/>
            <person name="Sisk P."/>
            <person name="Stolte C."/>
            <person name="Sykes S."/>
            <person name="Walk T."/>
            <person name="White J."/>
            <person name="Yandava C."/>
            <person name="Haas B."/>
            <person name="Nusbaum C."/>
            <person name="Birren B."/>
        </authorList>
    </citation>
    <scope>NUCLEOTIDE SEQUENCE [LARGE SCALE GENOMIC DNA]</scope>
    <source>
        <strain evidence="3">ATCC 64411 / 73-15</strain>
    </source>
</reference>
<sequence>MLEVGPKFVGIYKYSKQGGQDVAELLASRGATRTAARDGEVKEGKPAFEHRLEGWHDGIGKASNWGVEDEDSTFPNVDRWLFGQQEYLDWRREHFPQLPVSPPL</sequence>
<accession>A0A0C4EBV7</accession>
<protein>
    <submittedName>
        <fullName evidence="1 2">Uncharacterized protein</fullName>
    </submittedName>
</protein>
<dbReference type="AlphaFoldDB" id="A0A0C4EBV7"/>
<dbReference type="EMBL" id="GL876977">
    <property type="protein sequence ID" value="KLU91648.1"/>
    <property type="molecule type" value="Genomic_DNA"/>
</dbReference>
<gene>
    <name evidence="1" type="ORF">MAPG_10166</name>
</gene>